<dbReference type="AlphaFoldDB" id="A0A178ZKA3"/>
<dbReference type="Gene3D" id="3.40.630.30">
    <property type="match status" value="1"/>
</dbReference>
<feature type="compositionally biased region" description="Low complexity" evidence="1">
    <location>
        <begin position="136"/>
        <end position="148"/>
    </location>
</feature>
<dbReference type="InterPro" id="IPR052523">
    <property type="entry name" value="Trichothecene_AcTrans"/>
</dbReference>
<dbReference type="STRING" id="1367422.A0A178ZKA3"/>
<keyword evidence="3" id="KW-1185">Reference proteome</keyword>
<dbReference type="PANTHER" id="PTHR42791">
    <property type="entry name" value="GNAT FAMILY ACETYLTRANSFERASE"/>
    <property type="match status" value="1"/>
</dbReference>
<evidence type="ECO:0000313" key="2">
    <source>
        <dbReference type="EMBL" id="OAP59911.1"/>
    </source>
</evidence>
<protein>
    <recommendedName>
        <fullName evidence="4">N-acetyltransferase domain-containing protein</fullName>
    </recommendedName>
</protein>
<dbReference type="GeneID" id="30009081"/>
<gene>
    <name evidence="2" type="ORF">AYL99_04913</name>
</gene>
<proteinExistence type="predicted"/>
<dbReference type="OrthoDB" id="410198at2759"/>
<dbReference type="Proteomes" id="UP000078343">
    <property type="component" value="Unassembled WGS sequence"/>
</dbReference>
<sequence length="263" mass="29037">MSTDVKTTSSPDQQWLDKFISLLSRSYLTTPLTTAFITEIDNTDPTADVSQVMTPARLTKHFTLGITAAAKSNVVLAEAGSFAAAALFEPPDFCGIPPSQARRDPGPILQEWRRAARQLKAKYLSIPDQGAHSYDQPAAPSQSSGAPSEDPYPADFNKDTDFETRPFYHLAMIARDPDVPADKSDKAFTACMDYFLKKARAEGVPVWLETASESAMREYERLGFRVCEEVVIGKGRVNEKGWPTPNGGKGVMTWAMIWDEHLN</sequence>
<reference evidence="2 3" key="1">
    <citation type="submission" date="2016-04" db="EMBL/GenBank/DDBJ databases">
        <title>Draft genome of Fonsecaea erecta CBS 125763.</title>
        <authorList>
            <person name="Weiss V.A."/>
            <person name="Vicente V.A."/>
            <person name="Raittz R.T."/>
            <person name="Moreno L.F."/>
            <person name="De Souza E.M."/>
            <person name="Pedrosa F.O."/>
            <person name="Steffens M.B."/>
            <person name="Faoro H."/>
            <person name="Tadra-Sfeir M.Z."/>
            <person name="Najafzadeh M.J."/>
            <person name="Felipe M.S."/>
            <person name="Teixeira M."/>
            <person name="Sun J."/>
            <person name="Xi L."/>
            <person name="Gomes R."/>
            <person name="De Azevedo C.M."/>
            <person name="Salgado C.G."/>
            <person name="Da Silva M.B."/>
            <person name="Nascimento M.F."/>
            <person name="Queiroz-Telles F."/>
            <person name="Attili D.S."/>
            <person name="Gorbushina A."/>
        </authorList>
    </citation>
    <scope>NUCLEOTIDE SEQUENCE [LARGE SCALE GENOMIC DNA]</scope>
    <source>
        <strain evidence="2 3">CBS 125763</strain>
    </source>
</reference>
<evidence type="ECO:0000256" key="1">
    <source>
        <dbReference type="SAM" id="MobiDB-lite"/>
    </source>
</evidence>
<dbReference type="InterPro" id="IPR016181">
    <property type="entry name" value="Acyl_CoA_acyltransferase"/>
</dbReference>
<comment type="caution">
    <text evidence="2">The sequence shown here is derived from an EMBL/GenBank/DDBJ whole genome shotgun (WGS) entry which is preliminary data.</text>
</comment>
<evidence type="ECO:0008006" key="4">
    <source>
        <dbReference type="Google" id="ProtNLM"/>
    </source>
</evidence>
<feature type="region of interest" description="Disordered" evidence="1">
    <location>
        <begin position="130"/>
        <end position="157"/>
    </location>
</feature>
<organism evidence="2 3">
    <name type="scientific">Fonsecaea erecta</name>
    <dbReference type="NCBI Taxonomy" id="1367422"/>
    <lineage>
        <taxon>Eukaryota</taxon>
        <taxon>Fungi</taxon>
        <taxon>Dikarya</taxon>
        <taxon>Ascomycota</taxon>
        <taxon>Pezizomycotina</taxon>
        <taxon>Eurotiomycetes</taxon>
        <taxon>Chaetothyriomycetidae</taxon>
        <taxon>Chaetothyriales</taxon>
        <taxon>Herpotrichiellaceae</taxon>
        <taxon>Fonsecaea</taxon>
    </lineage>
</organism>
<evidence type="ECO:0000313" key="3">
    <source>
        <dbReference type="Proteomes" id="UP000078343"/>
    </source>
</evidence>
<name>A0A178ZKA3_9EURO</name>
<dbReference type="SUPFAM" id="SSF55729">
    <property type="entry name" value="Acyl-CoA N-acyltransferases (Nat)"/>
    <property type="match status" value="1"/>
</dbReference>
<dbReference type="PANTHER" id="PTHR42791:SF1">
    <property type="entry name" value="N-ACETYLTRANSFERASE DOMAIN-CONTAINING PROTEIN"/>
    <property type="match status" value="1"/>
</dbReference>
<dbReference type="RefSeq" id="XP_018693278.1">
    <property type="nucleotide sequence ID" value="XM_018836425.1"/>
</dbReference>
<dbReference type="EMBL" id="LVYI01000004">
    <property type="protein sequence ID" value="OAP59911.1"/>
    <property type="molecule type" value="Genomic_DNA"/>
</dbReference>
<accession>A0A178ZKA3</accession>